<feature type="transmembrane region" description="Helical" evidence="8">
    <location>
        <begin position="374"/>
        <end position="392"/>
    </location>
</feature>
<protein>
    <submittedName>
        <fullName evidence="9">Glycosyltransferase family 39 protein</fullName>
    </submittedName>
</protein>
<feature type="transmembrane region" description="Helical" evidence="8">
    <location>
        <begin position="165"/>
        <end position="181"/>
    </location>
</feature>
<evidence type="ECO:0000313" key="9">
    <source>
        <dbReference type="EMBL" id="MFC6633684.1"/>
    </source>
</evidence>
<feature type="transmembrane region" description="Helical" evidence="8">
    <location>
        <begin position="193"/>
        <end position="219"/>
    </location>
</feature>
<gene>
    <name evidence="9" type="ORF">ACFQBM_10345</name>
</gene>
<dbReference type="InterPro" id="IPR050297">
    <property type="entry name" value="LipidA_mod_glycosyltrf_83"/>
</dbReference>
<organism evidence="9 10">
    <name type="scientific">Microbulbifer taiwanensis</name>
    <dbReference type="NCBI Taxonomy" id="986746"/>
    <lineage>
        <taxon>Bacteria</taxon>
        <taxon>Pseudomonadati</taxon>
        <taxon>Pseudomonadota</taxon>
        <taxon>Gammaproteobacteria</taxon>
        <taxon>Cellvibrionales</taxon>
        <taxon>Microbulbiferaceae</taxon>
        <taxon>Microbulbifer</taxon>
    </lineage>
</organism>
<keyword evidence="6 8" id="KW-1133">Transmembrane helix</keyword>
<keyword evidence="3" id="KW-0328">Glycosyltransferase</keyword>
<dbReference type="PANTHER" id="PTHR33908">
    <property type="entry name" value="MANNOSYLTRANSFERASE YKCB-RELATED"/>
    <property type="match status" value="1"/>
</dbReference>
<dbReference type="EMBL" id="JBHSVR010000001">
    <property type="protein sequence ID" value="MFC6633684.1"/>
    <property type="molecule type" value="Genomic_DNA"/>
</dbReference>
<comment type="subcellular location">
    <subcellularLocation>
        <location evidence="1">Cell membrane</location>
        <topology evidence="1">Multi-pass membrane protein</topology>
    </subcellularLocation>
</comment>
<evidence type="ECO:0000256" key="2">
    <source>
        <dbReference type="ARBA" id="ARBA00022475"/>
    </source>
</evidence>
<keyword evidence="7 8" id="KW-0472">Membrane</keyword>
<evidence type="ECO:0000256" key="1">
    <source>
        <dbReference type="ARBA" id="ARBA00004651"/>
    </source>
</evidence>
<evidence type="ECO:0000256" key="6">
    <source>
        <dbReference type="ARBA" id="ARBA00022989"/>
    </source>
</evidence>
<feature type="transmembrane region" description="Helical" evidence="8">
    <location>
        <begin position="399"/>
        <end position="418"/>
    </location>
</feature>
<dbReference type="Proteomes" id="UP001596425">
    <property type="component" value="Unassembled WGS sequence"/>
</dbReference>
<accession>A0ABW1YQQ0</accession>
<comment type="caution">
    <text evidence="9">The sequence shown here is derived from an EMBL/GenBank/DDBJ whole genome shotgun (WGS) entry which is preliminary data.</text>
</comment>
<dbReference type="PANTHER" id="PTHR33908:SF11">
    <property type="entry name" value="MEMBRANE PROTEIN"/>
    <property type="match status" value="1"/>
</dbReference>
<proteinExistence type="predicted"/>
<dbReference type="RefSeq" id="WP_193194536.1">
    <property type="nucleotide sequence ID" value="NZ_JACZFR010000061.1"/>
</dbReference>
<feature type="transmembrane region" description="Helical" evidence="8">
    <location>
        <begin position="105"/>
        <end position="126"/>
    </location>
</feature>
<name>A0ABW1YQQ0_9GAMM</name>
<keyword evidence="10" id="KW-1185">Reference proteome</keyword>
<keyword evidence="4" id="KW-0808">Transferase</keyword>
<evidence type="ECO:0000313" key="10">
    <source>
        <dbReference type="Proteomes" id="UP001596425"/>
    </source>
</evidence>
<evidence type="ECO:0000256" key="3">
    <source>
        <dbReference type="ARBA" id="ARBA00022676"/>
    </source>
</evidence>
<evidence type="ECO:0000256" key="4">
    <source>
        <dbReference type="ARBA" id="ARBA00022679"/>
    </source>
</evidence>
<sequence length="459" mass="51930">MQSHPAETAAVSPNRWLEHCAARLSGLSALITPRHCLYALLYGLVIAGALLRVDYIVQFNPLDHIWSDPQRHWEQGTDTLRSDPMALTDPVLYQLYIGALGKLTLMNPLLVAFYTSLLSLCTPWIWYRFLRELQPGRLVALGGWAALSLLPSWIAIYGYFMQETLLLPLLGAALYASWRCRRKRTLGSFLLMAFLWALAGLTRGIAIPLAAVTCSWLWLEQEDKLRKAVYSALILTLILGPLAVRSYQQMQLLAPHGIGKLVSIYTRSGKQRINISYERDGARWSYWFASPATGERPLAPLSDWTTARRGTAEVHIDLDRGGEDWHRAKLDYPMTVSNYLWITRENLVYLFFGASWPDNNGERALHRANIHMRWIWAPLALLLIAATAIYWRRLGGRRLLPVLLLVWVLVQGLLPIAVNEGRYRKPGEGLLLACSALLLGTLPANARKRREHGGPRNHD</sequence>
<reference evidence="10" key="1">
    <citation type="journal article" date="2019" name="Int. J. Syst. Evol. Microbiol.">
        <title>The Global Catalogue of Microorganisms (GCM) 10K type strain sequencing project: providing services to taxonomists for standard genome sequencing and annotation.</title>
        <authorList>
            <consortium name="The Broad Institute Genomics Platform"/>
            <consortium name="The Broad Institute Genome Sequencing Center for Infectious Disease"/>
            <person name="Wu L."/>
            <person name="Ma J."/>
        </authorList>
    </citation>
    <scope>NUCLEOTIDE SEQUENCE [LARGE SCALE GENOMIC DNA]</scope>
    <source>
        <strain evidence="10">CGMCC 1.13718</strain>
    </source>
</reference>
<evidence type="ECO:0000256" key="5">
    <source>
        <dbReference type="ARBA" id="ARBA00022692"/>
    </source>
</evidence>
<evidence type="ECO:0000256" key="7">
    <source>
        <dbReference type="ARBA" id="ARBA00023136"/>
    </source>
</evidence>
<keyword evidence="2" id="KW-1003">Cell membrane</keyword>
<feature type="transmembrane region" description="Helical" evidence="8">
    <location>
        <begin position="225"/>
        <end position="244"/>
    </location>
</feature>
<feature type="transmembrane region" description="Helical" evidence="8">
    <location>
        <begin position="37"/>
        <end position="57"/>
    </location>
</feature>
<evidence type="ECO:0000256" key="8">
    <source>
        <dbReference type="SAM" id="Phobius"/>
    </source>
</evidence>
<keyword evidence="5 8" id="KW-0812">Transmembrane</keyword>
<feature type="transmembrane region" description="Helical" evidence="8">
    <location>
        <begin position="138"/>
        <end position="159"/>
    </location>
</feature>